<evidence type="ECO:0000259" key="8">
    <source>
        <dbReference type="Pfam" id="PF08281"/>
    </source>
</evidence>
<dbReference type="RefSeq" id="WP_373313804.1">
    <property type="nucleotide sequence ID" value="NZ_BAAAQJ010000008.1"/>
</dbReference>
<gene>
    <name evidence="9" type="ORF">Pfl04_04440</name>
</gene>
<dbReference type="Pfam" id="PF04542">
    <property type="entry name" value="Sigma70_r2"/>
    <property type="match status" value="1"/>
</dbReference>
<dbReference type="PANTHER" id="PTHR43133:SF50">
    <property type="entry name" value="ECF RNA POLYMERASE SIGMA FACTOR SIGM"/>
    <property type="match status" value="1"/>
</dbReference>
<evidence type="ECO:0000313" key="9">
    <source>
        <dbReference type="EMBL" id="GIG72040.1"/>
    </source>
</evidence>
<evidence type="ECO:0000259" key="7">
    <source>
        <dbReference type="Pfam" id="PF04542"/>
    </source>
</evidence>
<keyword evidence="3" id="KW-0731">Sigma factor</keyword>
<comment type="similarity">
    <text evidence="1">Belongs to the sigma-70 factor family. ECF subfamily.</text>
</comment>
<dbReference type="EMBL" id="BONU01000002">
    <property type="protein sequence ID" value="GIG72040.1"/>
    <property type="molecule type" value="Genomic_DNA"/>
</dbReference>
<dbReference type="InterPro" id="IPR007627">
    <property type="entry name" value="RNA_pol_sigma70_r2"/>
</dbReference>
<feature type="region of interest" description="Disordered" evidence="6">
    <location>
        <begin position="1"/>
        <end position="20"/>
    </location>
</feature>
<name>A0A8J3LRU9_9ACTN</name>
<keyword evidence="2" id="KW-0805">Transcription regulation</keyword>
<feature type="compositionally biased region" description="Basic and acidic residues" evidence="6">
    <location>
        <begin position="1"/>
        <end position="16"/>
    </location>
</feature>
<evidence type="ECO:0000256" key="2">
    <source>
        <dbReference type="ARBA" id="ARBA00023015"/>
    </source>
</evidence>
<sequence>MVDGGTERRDPRDDAALMHAHTAGDPDAFAEVVRRHRDRLWAVALRTIGDRDEAADALQDALLSAYRTADRFRGDAAVTTWLHRIVVNACLDRMRRRHARPTVPLPEVDRTVAPSVDRDTALVVHAALGQLPPDQRAALVLVDLQGYPVADAARVLGVAEGTVKSRCARGRARLAVLLGHLRDPDPAGERNPVGQGDVPSRTGNASGATRVGKEGGK</sequence>
<protein>
    <submittedName>
        <fullName evidence="9">RNA polymerase sigma factor SigM</fullName>
    </submittedName>
</protein>
<dbReference type="InterPro" id="IPR013249">
    <property type="entry name" value="RNA_pol_sigma70_r4_t2"/>
</dbReference>
<dbReference type="GO" id="GO:0006352">
    <property type="term" value="P:DNA-templated transcription initiation"/>
    <property type="evidence" value="ECO:0007669"/>
    <property type="project" value="InterPro"/>
</dbReference>
<dbReference type="SUPFAM" id="SSF88946">
    <property type="entry name" value="Sigma2 domain of RNA polymerase sigma factors"/>
    <property type="match status" value="1"/>
</dbReference>
<dbReference type="InterPro" id="IPR014284">
    <property type="entry name" value="RNA_pol_sigma-70_dom"/>
</dbReference>
<keyword evidence="4" id="KW-0238">DNA-binding</keyword>
<dbReference type="CDD" id="cd06171">
    <property type="entry name" value="Sigma70_r4"/>
    <property type="match status" value="1"/>
</dbReference>
<evidence type="ECO:0000313" key="10">
    <source>
        <dbReference type="Proteomes" id="UP000653674"/>
    </source>
</evidence>
<evidence type="ECO:0000256" key="4">
    <source>
        <dbReference type="ARBA" id="ARBA00023125"/>
    </source>
</evidence>
<dbReference type="Proteomes" id="UP000653674">
    <property type="component" value="Unassembled WGS sequence"/>
</dbReference>
<dbReference type="AlphaFoldDB" id="A0A8J3LRU9"/>
<dbReference type="NCBIfam" id="NF007225">
    <property type="entry name" value="PRK09643.1"/>
    <property type="match status" value="1"/>
</dbReference>
<proteinExistence type="inferred from homology"/>
<feature type="domain" description="RNA polymerase sigma factor 70 region 4 type 2" evidence="8">
    <location>
        <begin position="124"/>
        <end position="174"/>
    </location>
</feature>
<dbReference type="InterPro" id="IPR013325">
    <property type="entry name" value="RNA_pol_sigma_r2"/>
</dbReference>
<keyword evidence="5" id="KW-0804">Transcription</keyword>
<comment type="caution">
    <text evidence="9">The sequence shown here is derived from an EMBL/GenBank/DDBJ whole genome shotgun (WGS) entry which is preliminary data.</text>
</comment>
<dbReference type="GO" id="GO:0016987">
    <property type="term" value="F:sigma factor activity"/>
    <property type="evidence" value="ECO:0007669"/>
    <property type="project" value="UniProtKB-KW"/>
</dbReference>
<accession>A0A8J3LRU9</accession>
<dbReference type="Gene3D" id="1.10.1740.10">
    <property type="match status" value="1"/>
</dbReference>
<reference evidence="9" key="1">
    <citation type="submission" date="2021-01" db="EMBL/GenBank/DDBJ databases">
        <title>Whole genome shotgun sequence of Planosporangium flavigriseum NBRC 105377.</title>
        <authorList>
            <person name="Komaki H."/>
            <person name="Tamura T."/>
        </authorList>
    </citation>
    <scope>NUCLEOTIDE SEQUENCE</scope>
    <source>
        <strain evidence="9">NBRC 105377</strain>
    </source>
</reference>
<evidence type="ECO:0000256" key="1">
    <source>
        <dbReference type="ARBA" id="ARBA00010641"/>
    </source>
</evidence>
<dbReference type="GO" id="GO:0003677">
    <property type="term" value="F:DNA binding"/>
    <property type="evidence" value="ECO:0007669"/>
    <property type="project" value="UniProtKB-KW"/>
</dbReference>
<organism evidence="9 10">
    <name type="scientific">Planosporangium flavigriseum</name>
    <dbReference type="NCBI Taxonomy" id="373681"/>
    <lineage>
        <taxon>Bacteria</taxon>
        <taxon>Bacillati</taxon>
        <taxon>Actinomycetota</taxon>
        <taxon>Actinomycetes</taxon>
        <taxon>Micromonosporales</taxon>
        <taxon>Micromonosporaceae</taxon>
        <taxon>Planosporangium</taxon>
    </lineage>
</organism>
<feature type="region of interest" description="Disordered" evidence="6">
    <location>
        <begin position="182"/>
        <end position="217"/>
    </location>
</feature>
<dbReference type="NCBIfam" id="TIGR02937">
    <property type="entry name" value="sigma70-ECF"/>
    <property type="match status" value="1"/>
</dbReference>
<dbReference type="InterPro" id="IPR039425">
    <property type="entry name" value="RNA_pol_sigma-70-like"/>
</dbReference>
<evidence type="ECO:0000256" key="5">
    <source>
        <dbReference type="ARBA" id="ARBA00023163"/>
    </source>
</evidence>
<dbReference type="Gene3D" id="1.10.10.10">
    <property type="entry name" value="Winged helix-like DNA-binding domain superfamily/Winged helix DNA-binding domain"/>
    <property type="match status" value="1"/>
</dbReference>
<dbReference type="PANTHER" id="PTHR43133">
    <property type="entry name" value="RNA POLYMERASE ECF-TYPE SIGMA FACTO"/>
    <property type="match status" value="1"/>
</dbReference>
<dbReference type="InterPro" id="IPR013324">
    <property type="entry name" value="RNA_pol_sigma_r3/r4-like"/>
</dbReference>
<evidence type="ECO:0000256" key="6">
    <source>
        <dbReference type="SAM" id="MobiDB-lite"/>
    </source>
</evidence>
<feature type="domain" description="RNA polymerase sigma-70 region 2" evidence="7">
    <location>
        <begin position="33"/>
        <end position="98"/>
    </location>
</feature>
<dbReference type="Pfam" id="PF08281">
    <property type="entry name" value="Sigma70_r4_2"/>
    <property type="match status" value="1"/>
</dbReference>
<keyword evidence="10" id="KW-1185">Reference proteome</keyword>
<dbReference type="SUPFAM" id="SSF88659">
    <property type="entry name" value="Sigma3 and sigma4 domains of RNA polymerase sigma factors"/>
    <property type="match status" value="1"/>
</dbReference>
<evidence type="ECO:0000256" key="3">
    <source>
        <dbReference type="ARBA" id="ARBA00023082"/>
    </source>
</evidence>
<dbReference type="InterPro" id="IPR036388">
    <property type="entry name" value="WH-like_DNA-bd_sf"/>
</dbReference>